<dbReference type="EMBL" id="KN586816">
    <property type="protein sequence ID" value="KHJ81682.1"/>
    <property type="molecule type" value="Genomic_DNA"/>
</dbReference>
<sequence>MLGKTGLRLRLVRAENWNEVDESWKVPEPLDDSQENILDVWVKRNLESEKLTHIFVASVVILITIANILMGCELDTDAVLSTVKRPVAPVIGFLAQFLIMPLVSDSCN</sequence>
<evidence type="ECO:0000256" key="1">
    <source>
        <dbReference type="SAM" id="Phobius"/>
    </source>
</evidence>
<keyword evidence="1" id="KW-0812">Transmembrane</keyword>
<dbReference type="OrthoDB" id="203097at2759"/>
<dbReference type="InterPro" id="IPR038770">
    <property type="entry name" value="Na+/solute_symporter_sf"/>
</dbReference>
<dbReference type="AlphaFoldDB" id="A0A0B1SDU8"/>
<feature type="transmembrane region" description="Helical" evidence="1">
    <location>
        <begin position="51"/>
        <end position="70"/>
    </location>
</feature>
<proteinExistence type="predicted"/>
<organism evidence="2 3">
    <name type="scientific">Oesophagostomum dentatum</name>
    <name type="common">Nodular worm</name>
    <dbReference type="NCBI Taxonomy" id="61180"/>
    <lineage>
        <taxon>Eukaryota</taxon>
        <taxon>Metazoa</taxon>
        <taxon>Ecdysozoa</taxon>
        <taxon>Nematoda</taxon>
        <taxon>Chromadorea</taxon>
        <taxon>Rhabditida</taxon>
        <taxon>Rhabditina</taxon>
        <taxon>Rhabditomorpha</taxon>
        <taxon>Strongyloidea</taxon>
        <taxon>Strongylidae</taxon>
        <taxon>Oesophagostomum</taxon>
    </lineage>
</organism>
<evidence type="ECO:0000313" key="2">
    <source>
        <dbReference type="EMBL" id="KHJ81682.1"/>
    </source>
</evidence>
<name>A0A0B1SDU8_OESDE</name>
<accession>A0A0B1SDU8</accession>
<reference evidence="2 3" key="1">
    <citation type="submission" date="2014-03" db="EMBL/GenBank/DDBJ databases">
        <title>Draft genome of the hookworm Oesophagostomum dentatum.</title>
        <authorList>
            <person name="Mitreva M."/>
        </authorList>
    </citation>
    <scope>NUCLEOTIDE SEQUENCE [LARGE SCALE GENOMIC DNA]</scope>
    <source>
        <strain evidence="2 3">OD-Hann</strain>
    </source>
</reference>
<protein>
    <submittedName>
        <fullName evidence="2">Uncharacterized protein</fullName>
    </submittedName>
</protein>
<keyword evidence="3" id="KW-1185">Reference proteome</keyword>
<keyword evidence="1" id="KW-1133">Transmembrane helix</keyword>
<keyword evidence="1" id="KW-0472">Membrane</keyword>
<dbReference type="Proteomes" id="UP000053660">
    <property type="component" value="Unassembled WGS sequence"/>
</dbReference>
<evidence type="ECO:0000313" key="3">
    <source>
        <dbReference type="Proteomes" id="UP000053660"/>
    </source>
</evidence>
<feature type="transmembrane region" description="Helical" evidence="1">
    <location>
        <begin position="86"/>
        <end position="103"/>
    </location>
</feature>
<dbReference type="Gene3D" id="1.20.1530.20">
    <property type="match status" value="1"/>
</dbReference>
<gene>
    <name evidence="2" type="ORF">OESDEN_18630</name>
</gene>